<proteinExistence type="predicted"/>
<accession>A0A1F5JAQ9</accession>
<evidence type="ECO:0000313" key="2">
    <source>
        <dbReference type="EMBL" id="OGE25678.1"/>
    </source>
</evidence>
<evidence type="ECO:0000256" key="1">
    <source>
        <dbReference type="SAM" id="MobiDB-lite"/>
    </source>
</evidence>
<dbReference type="EMBL" id="MFCX01000022">
    <property type="protein sequence ID" value="OGE25678.1"/>
    <property type="molecule type" value="Genomic_DNA"/>
</dbReference>
<organism evidence="2 3">
    <name type="scientific">Candidatus Daviesbacteria bacterium RIFCSPHIGHO2_02_FULL_39_12</name>
    <dbReference type="NCBI Taxonomy" id="1797770"/>
    <lineage>
        <taxon>Bacteria</taxon>
        <taxon>Candidatus Daviesiibacteriota</taxon>
    </lineage>
</organism>
<name>A0A1F5JAQ9_9BACT</name>
<gene>
    <name evidence="2" type="ORF">A3C26_01810</name>
</gene>
<dbReference type="Proteomes" id="UP000177042">
    <property type="component" value="Unassembled WGS sequence"/>
</dbReference>
<protein>
    <submittedName>
        <fullName evidence="2">Uncharacterized protein</fullName>
    </submittedName>
</protein>
<evidence type="ECO:0000313" key="3">
    <source>
        <dbReference type="Proteomes" id="UP000177042"/>
    </source>
</evidence>
<comment type="caution">
    <text evidence="2">The sequence shown here is derived from an EMBL/GenBank/DDBJ whole genome shotgun (WGS) entry which is preliminary data.</text>
</comment>
<feature type="region of interest" description="Disordered" evidence="1">
    <location>
        <begin position="1"/>
        <end position="21"/>
    </location>
</feature>
<dbReference type="AlphaFoldDB" id="A0A1F5JAQ9"/>
<sequence length="201" mass="22956">MEMDEEREDISGNVAPREVTRGGKTREELRLTVDYLPNQARELLSAVSAIRIILPTSVGEPKTNLIIAGDGLLRADVYLVKLPNDLWVLYSICPTAQSSLLVPIQEPFQNWLDNLPSMDLNPFSRLKPGESISYRVNLFDQAFKKNKIQVIAERGKNLFDHTLTMMYNPRKGKHDIFAQLTKKDRGSWVMEGLEHKLHLQK</sequence>
<reference evidence="2 3" key="1">
    <citation type="journal article" date="2016" name="Nat. Commun.">
        <title>Thousands of microbial genomes shed light on interconnected biogeochemical processes in an aquifer system.</title>
        <authorList>
            <person name="Anantharaman K."/>
            <person name="Brown C.T."/>
            <person name="Hug L.A."/>
            <person name="Sharon I."/>
            <person name="Castelle C.J."/>
            <person name="Probst A.J."/>
            <person name="Thomas B.C."/>
            <person name="Singh A."/>
            <person name="Wilkins M.J."/>
            <person name="Karaoz U."/>
            <person name="Brodie E.L."/>
            <person name="Williams K.H."/>
            <person name="Hubbard S.S."/>
            <person name="Banfield J.F."/>
        </authorList>
    </citation>
    <scope>NUCLEOTIDE SEQUENCE [LARGE SCALE GENOMIC DNA]</scope>
</reference>